<dbReference type="EMBL" id="JAVFHQ010000011">
    <property type="protein sequence ID" value="KAK4547291.1"/>
    <property type="molecule type" value="Genomic_DNA"/>
</dbReference>
<evidence type="ECO:0000313" key="1">
    <source>
        <dbReference type="EMBL" id="KAK4547291.1"/>
    </source>
</evidence>
<evidence type="ECO:0000313" key="2">
    <source>
        <dbReference type="Proteomes" id="UP001324427"/>
    </source>
</evidence>
<gene>
    <name evidence="1" type="ORF">LTR36_000946</name>
</gene>
<reference evidence="1 2" key="1">
    <citation type="submission" date="2021-11" db="EMBL/GenBank/DDBJ databases">
        <title>Black yeast isolated from Biological Soil Crust.</title>
        <authorList>
            <person name="Kurbessoian T."/>
        </authorList>
    </citation>
    <scope>NUCLEOTIDE SEQUENCE [LARGE SCALE GENOMIC DNA]</scope>
    <source>
        <strain evidence="1 2">CCFEE 5522</strain>
    </source>
</reference>
<comment type="caution">
    <text evidence="1">The sequence shown here is derived from an EMBL/GenBank/DDBJ whole genome shotgun (WGS) entry which is preliminary data.</text>
</comment>
<sequence length="63" mass="6763">MAAILPDILSGESHGADLNGPIIAITVGGGKLKRTFDVDEKLLAKHSAFFAIAVKKKWKDKDD</sequence>
<name>A0AAV9JQK4_9PEZI</name>
<keyword evidence="2" id="KW-1185">Reference proteome</keyword>
<accession>A0AAV9JQK4</accession>
<dbReference type="Proteomes" id="UP001324427">
    <property type="component" value="Unassembled WGS sequence"/>
</dbReference>
<proteinExistence type="predicted"/>
<organism evidence="1 2">
    <name type="scientific">Oleoguttula mirabilis</name>
    <dbReference type="NCBI Taxonomy" id="1507867"/>
    <lineage>
        <taxon>Eukaryota</taxon>
        <taxon>Fungi</taxon>
        <taxon>Dikarya</taxon>
        <taxon>Ascomycota</taxon>
        <taxon>Pezizomycotina</taxon>
        <taxon>Dothideomycetes</taxon>
        <taxon>Dothideomycetidae</taxon>
        <taxon>Mycosphaerellales</taxon>
        <taxon>Teratosphaeriaceae</taxon>
        <taxon>Oleoguttula</taxon>
    </lineage>
</organism>
<protein>
    <submittedName>
        <fullName evidence="1">Uncharacterized protein</fullName>
    </submittedName>
</protein>
<dbReference type="AlphaFoldDB" id="A0AAV9JQK4"/>